<gene>
    <name evidence="1" type="ORF">E1B28_002366</name>
</gene>
<keyword evidence="2" id="KW-1185">Reference proteome</keyword>
<dbReference type="KEGG" id="more:E1B28_002366"/>
<dbReference type="AlphaFoldDB" id="A0A9P7RMH4"/>
<dbReference type="Proteomes" id="UP001049176">
    <property type="component" value="Chromosome 10"/>
</dbReference>
<reference evidence="1" key="1">
    <citation type="journal article" date="2021" name="Genome Biol. Evol.">
        <title>The assembled and annotated genome of the fairy-ring fungus Marasmius oreades.</title>
        <authorList>
            <person name="Hiltunen M."/>
            <person name="Ament-Velasquez S.L."/>
            <person name="Johannesson H."/>
        </authorList>
    </citation>
    <scope>NUCLEOTIDE SEQUENCE</scope>
    <source>
        <strain evidence="1">03SP1</strain>
    </source>
</reference>
<comment type="caution">
    <text evidence="1">The sequence shown here is derived from an EMBL/GenBank/DDBJ whole genome shotgun (WGS) entry which is preliminary data.</text>
</comment>
<evidence type="ECO:0000313" key="2">
    <source>
        <dbReference type="Proteomes" id="UP001049176"/>
    </source>
</evidence>
<dbReference type="EMBL" id="CM032190">
    <property type="protein sequence ID" value="KAG7086411.1"/>
    <property type="molecule type" value="Genomic_DNA"/>
</dbReference>
<proteinExistence type="predicted"/>
<dbReference type="GeneID" id="66071442"/>
<name>A0A9P7RMH4_9AGAR</name>
<accession>A0A9P7RMH4</accession>
<protein>
    <submittedName>
        <fullName evidence="1">Uncharacterized protein</fullName>
    </submittedName>
</protein>
<organism evidence="1 2">
    <name type="scientific">Marasmius oreades</name>
    <name type="common">fairy-ring Marasmius</name>
    <dbReference type="NCBI Taxonomy" id="181124"/>
    <lineage>
        <taxon>Eukaryota</taxon>
        <taxon>Fungi</taxon>
        <taxon>Dikarya</taxon>
        <taxon>Basidiomycota</taxon>
        <taxon>Agaricomycotina</taxon>
        <taxon>Agaricomycetes</taxon>
        <taxon>Agaricomycetidae</taxon>
        <taxon>Agaricales</taxon>
        <taxon>Marasmiineae</taxon>
        <taxon>Marasmiaceae</taxon>
        <taxon>Marasmius</taxon>
    </lineage>
</organism>
<dbReference type="RefSeq" id="XP_043002882.1">
    <property type="nucleotide sequence ID" value="XM_043159282.1"/>
</dbReference>
<evidence type="ECO:0000313" key="1">
    <source>
        <dbReference type="EMBL" id="KAG7086411.1"/>
    </source>
</evidence>
<sequence>MSRVRLRNVHGPISSITFESQLELSSAFLTLFEVVEWSWVIDPSLARGRCRLSVALVLAIPSLETIPISPFKCLVALLPTPGQCAQLSYFCTRILSKKTIQAQVQ</sequence>